<reference evidence="4" key="1">
    <citation type="journal article" date="2019" name="Int. J. Syst. Evol. Microbiol.">
        <title>The Global Catalogue of Microorganisms (GCM) 10K type strain sequencing project: providing services to taxonomists for standard genome sequencing and annotation.</title>
        <authorList>
            <consortium name="The Broad Institute Genomics Platform"/>
            <consortium name="The Broad Institute Genome Sequencing Center for Infectious Disease"/>
            <person name="Wu L."/>
            <person name="Ma J."/>
        </authorList>
    </citation>
    <scope>NUCLEOTIDE SEQUENCE [LARGE SCALE GENOMIC DNA]</scope>
    <source>
        <strain evidence="4">KCTC 22814</strain>
    </source>
</reference>
<organism evidence="3 4">
    <name type="scientific">Sphingobacterium bambusae</name>
    <dbReference type="NCBI Taxonomy" id="662858"/>
    <lineage>
        <taxon>Bacteria</taxon>
        <taxon>Pseudomonadati</taxon>
        <taxon>Bacteroidota</taxon>
        <taxon>Sphingobacteriia</taxon>
        <taxon>Sphingobacteriales</taxon>
        <taxon>Sphingobacteriaceae</taxon>
        <taxon>Sphingobacterium</taxon>
    </lineage>
</organism>
<feature type="compositionally biased region" description="Basic and acidic residues" evidence="1">
    <location>
        <begin position="255"/>
        <end position="269"/>
    </location>
</feature>
<evidence type="ECO:0000259" key="2">
    <source>
        <dbReference type="Pfam" id="PF13351"/>
    </source>
</evidence>
<proteinExistence type="predicted"/>
<dbReference type="EMBL" id="JBHUPB010000003">
    <property type="protein sequence ID" value="MFD2966275.1"/>
    <property type="molecule type" value="Genomic_DNA"/>
</dbReference>
<feature type="region of interest" description="Disordered" evidence="1">
    <location>
        <begin position="231"/>
        <end position="269"/>
    </location>
</feature>
<dbReference type="InterPro" id="IPR025343">
    <property type="entry name" value="DUF4099"/>
</dbReference>
<dbReference type="Proteomes" id="UP001597525">
    <property type="component" value="Unassembled WGS sequence"/>
</dbReference>
<evidence type="ECO:0000313" key="3">
    <source>
        <dbReference type="EMBL" id="MFD2966275.1"/>
    </source>
</evidence>
<sequence>MDKLFNEQDIPVGELRKLGLLNNGKPRLSEAGMDALLAGHRTDLITLQDINADGIHIKKMDAKLSLERMPDGHITLQLHPIYRDIKKHPLLLDAEAEQLEQGKLTHVLKTYQENDGKRKSYVIEYDPETREFIAADPDKIRVPAMINGEKLSDLQKEQYRNGSVVELSDGTRLQRRASSRSGVTSNREALMYSLVLDGGISYLLLRSLRNLFGSKSKQKDPYTEGYQRALQDMQQRERNKPVMLQNYAADPGYDLGKEQQRDLGKSRSR</sequence>
<protein>
    <submittedName>
        <fullName evidence="3">DUF4099 domain-containing protein</fullName>
    </submittedName>
</protein>
<feature type="domain" description="DUF4099" evidence="2">
    <location>
        <begin position="5"/>
        <end position="86"/>
    </location>
</feature>
<dbReference type="RefSeq" id="WP_320184065.1">
    <property type="nucleotide sequence ID" value="NZ_CP138332.1"/>
</dbReference>
<name>A0ABW6BC30_9SPHI</name>
<gene>
    <name evidence="3" type="ORF">ACFS7Y_02700</name>
</gene>
<evidence type="ECO:0000256" key="1">
    <source>
        <dbReference type="SAM" id="MobiDB-lite"/>
    </source>
</evidence>
<evidence type="ECO:0000313" key="4">
    <source>
        <dbReference type="Proteomes" id="UP001597525"/>
    </source>
</evidence>
<keyword evidence="4" id="KW-1185">Reference proteome</keyword>
<comment type="caution">
    <text evidence="3">The sequence shown here is derived from an EMBL/GenBank/DDBJ whole genome shotgun (WGS) entry which is preliminary data.</text>
</comment>
<accession>A0ABW6BC30</accession>
<dbReference type="Pfam" id="PF13351">
    <property type="entry name" value="DUF4099"/>
    <property type="match status" value="1"/>
</dbReference>